<dbReference type="SUPFAM" id="SSF53335">
    <property type="entry name" value="S-adenosyl-L-methionine-dependent methyltransferases"/>
    <property type="match status" value="1"/>
</dbReference>
<evidence type="ECO:0000256" key="3">
    <source>
        <dbReference type="ARBA" id="ARBA00022741"/>
    </source>
</evidence>
<dbReference type="RefSeq" id="XP_018000175.1">
    <property type="nucleotide sequence ID" value="XM_018140058.1"/>
</dbReference>
<dbReference type="OrthoDB" id="423221at2759"/>
<keyword evidence="5" id="KW-0067">ATP-binding</keyword>
<evidence type="ECO:0000256" key="4">
    <source>
        <dbReference type="ARBA" id="ARBA00022801"/>
    </source>
</evidence>
<accession>A0A0N1NZ98</accession>
<dbReference type="InterPro" id="IPR050628">
    <property type="entry name" value="SNF2_RAD54_helicase_TF"/>
</dbReference>
<dbReference type="GO" id="GO:0016787">
    <property type="term" value="F:hydrolase activity"/>
    <property type="evidence" value="ECO:0007669"/>
    <property type="project" value="UniProtKB-KW"/>
</dbReference>
<keyword evidence="4" id="KW-0378">Hydrolase</keyword>
<dbReference type="EMBL" id="LFJN01000013">
    <property type="protein sequence ID" value="KPI40212.1"/>
    <property type="molecule type" value="Genomic_DNA"/>
</dbReference>
<dbReference type="GO" id="GO:0005634">
    <property type="term" value="C:nucleus"/>
    <property type="evidence" value="ECO:0007669"/>
    <property type="project" value="TreeGrafter"/>
</dbReference>
<dbReference type="Pfam" id="PF00145">
    <property type="entry name" value="DNA_methylase"/>
    <property type="match status" value="1"/>
</dbReference>
<dbReference type="GO" id="GO:0008168">
    <property type="term" value="F:methyltransferase activity"/>
    <property type="evidence" value="ECO:0007669"/>
    <property type="project" value="UniProtKB-KW"/>
</dbReference>
<feature type="non-terminal residue" evidence="8">
    <location>
        <position position="2393"/>
    </location>
</feature>
<feature type="compositionally biased region" description="Basic and acidic residues" evidence="6">
    <location>
        <begin position="229"/>
        <end position="251"/>
    </location>
</feature>
<feature type="domain" description="Helicase ATP-binding" evidence="7">
    <location>
        <begin position="1390"/>
        <end position="1820"/>
    </location>
</feature>
<dbReference type="Gene3D" id="3.40.50.150">
    <property type="entry name" value="Vaccinia Virus protein VP39"/>
    <property type="match status" value="1"/>
</dbReference>
<evidence type="ECO:0000259" key="7">
    <source>
        <dbReference type="SMART" id="SM00487"/>
    </source>
</evidence>
<feature type="compositionally biased region" description="Basic residues" evidence="6">
    <location>
        <begin position="53"/>
        <end position="66"/>
    </location>
</feature>
<sequence length="2393" mass="266710">MAEPRKGGKRARDSDDEWEDVEQPTAPAASKAKPKKKSKPSKDAGQASTSKASARKPAQKATKPRRKAADSPSGSDSSDSSDTDDEDTPDEAELDPSSMNLPSTFRPAEKAPVQRKLDNFTPPTLNPKLAKGPGLRVQPRREDRQFPQLLLPKEDPASLPSQLPAGTATGSAPSRTTDAARKLFQCHITPRKRGYVDLFNAAVQKLNPQGSLLTRRLSFLTLLNKSQIHARDKRSPKNEGNRGEATHKHMNYDQPPLSDLSSMMDHMAQRLLNGDKLSQSFLNGATMYNDFGLRIFTMCSGTEAPILALDMIQEALQRRGMSFNYKHVASAEIEPYKQGYIELNFDPPLLFRDVTDFTKDDGVANTAYGAQVAVPNNCHIVVAGSACVDYSNLNKNGKGFGQQGESWSTMWGVAHYCLKNRVPIVILENIKGAPWKKICKFWHDYCGYEVQAIFVDTKDFYLPQTRTRGYMVAINRSRAEEAGIDIVTALKDFVENVQALQYRASSPYTDIIYGNDSIESERSRAMMATIPSKVPMSQAWTLCAHRYAHLRSTSCFGSLRPYTNWNENGLSTLHELIHHEWGKKQRDRVLDTLDIAFLRYMLERDFDMTYKSRTIDLSQNIDREADSKHHGIVGCLTAAGMLYDTAQGGVINGVEALKLQGISTDDLHLGNLSMRQMIDLAGNAMTTTTVGAITLAAIAACTQGTKTLFAKPKHRSLFNKAPVIEPTTPLQYDEVIKSWQTAGLLNDTIAIGGSFSENDAAEFFTALCKQAYLTRQLCACEGVTGGTSLGKNVNFFSCDQCGHTACENCRGNPVHSYVGNPVVTSDRRPNAFISRMETGLPRSISFITFPESVLDLVKKASISPPDSARTGLVDSVQWGNGSWAQHLQTVEDRSGKDVIRVKKPRVPEEALQNALRACITGAFRAPFHFRQIKRGPAWKVEFESVAGKLELRFSDAENTSVCQWFLYAKCPSNEPLGGRLREHLRHPVAKMRPQKTLFDGDWQLCLPQHNKFVATVKGSNPQPAIQSVIGLNADGYKEITVFDDLEVSFTFAGTAGDRMPVFGMKKYNFKYLPKCGTAHSLLYKAGDTDPVYLFLDPWHLQDQKFDSMVMAKDHSRLPINDERSVIIKFASGWRPVVPQFQDSQHWEVACGPMENGPQLVDAVLGADANDSKVSIWYSQGTDYPLYHPLCEDASKPLFALETATSWEIMESFGNHAGALADQSLVIDLQDRRGKLTSLAWLLHALPIPDLVEGQSDKAAQNPCAQCSPEGARIDWKWARRSRMKGYALMPFEGNTDAAERQRKLKNRPLLSELHLNAIGGKVQMTFHFNIKSLVDRTAGPLQRSGPRGAPVTTSWKIMKYDINATAPSYKVPELMPLTEADGSSSPPVCFQRRLLGSQKLSLHWMREVEKGQVEWHEQNTYAHTIKALACKVVATASRKTAVKGGVIADGIGTGKTTVALAIVGDDIDRRSKPVPHEGRRGLRATVILMPKNLIEQWYGQAVLCFEQVRDAWPGKYTKPADPKDIFVLKISSMEELVELTIEDIDRAHILLVNYGIFDTAEYWEALKSLCGMPYVPDASGRATMQWLNKAMENIKKLCEDTSSFDDLDKLNDARDDLWANRDQVRAQFGGWNSKKDMKKIDFHGTGKAEKIMSVYPEAQETIARPDEKLPKLPLTGTVRVVARPAKPKRSHKDPSFYEENEDRKEKGLPIIRAAARRQVKLEAAQGKPVRPKKAKSAITIVPLLHLFAFRRLIIDEFQYLNPRMAAAAMALAPESRWLLSGTPPISLVNDVDQIARLIGTSITCSSDEAVIRGFFDKAQERKVSETSYVEEFEEYSNPTSIDTVSLHQQQATQFLSKFVRRNYENQEKHVEAEILISVKPNPLELAVYHLFFNVINYTTIRFSPKLKPITWRAARALAYKQRTDLAHADVQFPSSSKAAIEVAQRCSSQEMALICCHELAMYGSDFENELVTIEKLRLMLHNEVQGETTYLLQMAREAVWYWLEVGTAQRAKENDDLASWSDSVLQTGLLGDRDVTLLVDDVLGYADLRPSEPPGEGVENVLKNREHLDEVNDDGELSYPKFTQFDSKDSDVRNKELTRRTSDLRESSTRLVASVRMHRFVQSVHMVSVSLPVLCDSCGALHTYKTYSSVRIVSQCGHILCTECCNDDSGSLLGSCSAPDCAMPLSRDNVLKASSFFAPPSSRAQQVCGSRGVAIANLIGGIVGKQNRDPTDCVLVFLQYYPQVQELTRALEVHGIRYQNGCIRPGGGATAQDAAREAITKFKRVNMAYNFRQVDSRSRDPGLPRPFYTDKTAEDAVAATANRPRVLLLMLDSEDAAGWNLQVCSHVVFPAPYVQRDAFRRKAVVEQAVGRAFRFGQTKPVRVYRVVMEGTNE</sequence>
<evidence type="ECO:0000256" key="2">
    <source>
        <dbReference type="ARBA" id="ARBA00022679"/>
    </source>
</evidence>
<dbReference type="InterPro" id="IPR014001">
    <property type="entry name" value="Helicase_ATP-bd"/>
</dbReference>
<evidence type="ECO:0000256" key="1">
    <source>
        <dbReference type="ARBA" id="ARBA00022603"/>
    </source>
</evidence>
<feature type="region of interest" description="Disordered" evidence="6">
    <location>
        <begin position="228"/>
        <end position="252"/>
    </location>
</feature>
<dbReference type="GO" id="GO:0032259">
    <property type="term" value="P:methylation"/>
    <property type="evidence" value="ECO:0007669"/>
    <property type="project" value="UniProtKB-KW"/>
</dbReference>
<dbReference type="SMART" id="SM00487">
    <property type="entry name" value="DEXDc"/>
    <property type="match status" value="1"/>
</dbReference>
<feature type="compositionally biased region" description="Acidic residues" evidence="6">
    <location>
        <begin position="79"/>
        <end position="94"/>
    </location>
</feature>
<evidence type="ECO:0000256" key="5">
    <source>
        <dbReference type="ARBA" id="ARBA00022840"/>
    </source>
</evidence>
<dbReference type="STRING" id="1664694.A0A0N1NZ98"/>
<protein>
    <recommendedName>
        <fullName evidence="7">Helicase ATP-binding domain-containing protein</fullName>
    </recommendedName>
</protein>
<evidence type="ECO:0000256" key="6">
    <source>
        <dbReference type="SAM" id="MobiDB-lite"/>
    </source>
</evidence>
<dbReference type="InterPro" id="IPR001525">
    <property type="entry name" value="C5_MeTfrase"/>
</dbReference>
<dbReference type="VEuPathDB" id="FungiDB:AB675_11230"/>
<evidence type="ECO:0000313" key="8">
    <source>
        <dbReference type="EMBL" id="KPI40212.1"/>
    </source>
</evidence>
<keyword evidence="9" id="KW-1185">Reference proteome</keyword>
<dbReference type="GO" id="GO:0005524">
    <property type="term" value="F:ATP binding"/>
    <property type="evidence" value="ECO:0007669"/>
    <property type="project" value="UniProtKB-KW"/>
</dbReference>
<dbReference type="GeneID" id="28731938"/>
<dbReference type="InterPro" id="IPR027417">
    <property type="entry name" value="P-loop_NTPase"/>
</dbReference>
<gene>
    <name evidence="8" type="ORF">AB675_11230</name>
</gene>
<dbReference type="GO" id="GO:0006281">
    <property type="term" value="P:DNA repair"/>
    <property type="evidence" value="ECO:0007669"/>
    <property type="project" value="TreeGrafter"/>
</dbReference>
<dbReference type="PANTHER" id="PTHR45626:SF26">
    <property type="entry name" value="FAMILY HELICASE, PUTATIVE (AFU_ORTHOLOGUE AFUA_2G09120)-RELATED"/>
    <property type="match status" value="1"/>
</dbReference>
<comment type="caution">
    <text evidence="8">The sequence shown here is derived from an EMBL/GenBank/DDBJ whole genome shotgun (WGS) entry which is preliminary data.</text>
</comment>
<keyword evidence="2" id="KW-0808">Transferase</keyword>
<dbReference type="Gene3D" id="3.40.50.300">
    <property type="entry name" value="P-loop containing nucleotide triphosphate hydrolases"/>
    <property type="match status" value="2"/>
</dbReference>
<organism evidence="8 9">
    <name type="scientific">Cyphellophora attinorum</name>
    <dbReference type="NCBI Taxonomy" id="1664694"/>
    <lineage>
        <taxon>Eukaryota</taxon>
        <taxon>Fungi</taxon>
        <taxon>Dikarya</taxon>
        <taxon>Ascomycota</taxon>
        <taxon>Pezizomycotina</taxon>
        <taxon>Eurotiomycetes</taxon>
        <taxon>Chaetothyriomycetidae</taxon>
        <taxon>Chaetothyriales</taxon>
        <taxon>Cyphellophoraceae</taxon>
        <taxon>Cyphellophora</taxon>
    </lineage>
</organism>
<dbReference type="PANTHER" id="PTHR45626">
    <property type="entry name" value="TRANSCRIPTION TERMINATION FACTOR 2-RELATED"/>
    <property type="match status" value="1"/>
</dbReference>
<dbReference type="SUPFAM" id="SSF52540">
    <property type="entry name" value="P-loop containing nucleoside triphosphate hydrolases"/>
    <property type="match status" value="2"/>
</dbReference>
<evidence type="ECO:0000313" key="9">
    <source>
        <dbReference type="Proteomes" id="UP000038010"/>
    </source>
</evidence>
<keyword evidence="3" id="KW-0547">Nucleotide-binding</keyword>
<feature type="region of interest" description="Disordered" evidence="6">
    <location>
        <begin position="1"/>
        <end position="176"/>
    </location>
</feature>
<dbReference type="Proteomes" id="UP000038010">
    <property type="component" value="Unassembled WGS sequence"/>
</dbReference>
<keyword evidence="1" id="KW-0489">Methyltransferase</keyword>
<name>A0A0N1NZ98_9EURO</name>
<proteinExistence type="predicted"/>
<dbReference type="GO" id="GO:0008094">
    <property type="term" value="F:ATP-dependent activity, acting on DNA"/>
    <property type="evidence" value="ECO:0007669"/>
    <property type="project" value="TreeGrafter"/>
</dbReference>
<reference evidence="8 9" key="1">
    <citation type="submission" date="2015-06" db="EMBL/GenBank/DDBJ databases">
        <title>Draft genome of the ant-associated black yeast Phialophora attae CBS 131958.</title>
        <authorList>
            <person name="Moreno L.F."/>
            <person name="Stielow B.J."/>
            <person name="de Hoog S."/>
            <person name="Vicente V.A."/>
            <person name="Weiss V.A."/>
            <person name="de Vries M."/>
            <person name="Cruz L.M."/>
            <person name="Souza E.M."/>
        </authorList>
    </citation>
    <scope>NUCLEOTIDE SEQUENCE [LARGE SCALE GENOMIC DNA]</scope>
    <source>
        <strain evidence="8 9">CBS 131958</strain>
    </source>
</reference>
<dbReference type="InterPro" id="IPR029063">
    <property type="entry name" value="SAM-dependent_MTases_sf"/>
</dbReference>
<feature type="compositionally biased region" description="Basic and acidic residues" evidence="6">
    <location>
        <begin position="1"/>
        <end position="13"/>
    </location>
</feature>